<dbReference type="PROSITE" id="PS51318">
    <property type="entry name" value="TAT"/>
    <property type="match status" value="1"/>
</dbReference>
<sequence>MGAHPTRRNVLLAGLATAALPALAACGDAAAPPPPAANAAVKPPDFVPYRGLRPDLPGTESGVLNGYYHYPKHPVAAAPDGPPAEGPPIDVMTLTFNPVPPPASKNPMWRKLNETLGTDLNYEIVPVANYPVKFSLTVAGGDLPDAMLVLPTAPRQPGMLNALFEDLSPYLSGGGVRRYPYLANIPTASWGPMIVAGGLYGLPMPRANSGSAMFYRADLFKEKDLDPRPRSFKEFLQLSKDLSDPRHAKYANGDPLVTLYFVLEMLHGANTWRETDGKFTWWLEETDILRQALDAMRQLVKAQTIHPDGFTTVGKFKDWFGNGQIAMNYDGNLAWNQYLLQYGATDPKFDIDAMIAPGFDGGEGTHWAGPSNFAMLSLKKAPKERIEQLLRAFNLLASPFGTDHYLLRKYGVEGHDFAYKGPDPIMTPVGATNVVLPTSSTTDAAQSLYYPQDAGPVRRQYAWQQRAVKVLAPDASYGLYSETNVTYGSQAKEDIIQGPLKGYMRSDADWDDVRSAVKAWRTSIGDKMRGEFEQVWAGLHS</sequence>
<accession>A0A6G9GUG7</accession>
<comment type="similarity">
    <text evidence="2">Belongs to the bacterial solute-binding protein 1 family.</text>
</comment>
<feature type="chain" id="PRO_5026191813" evidence="5">
    <location>
        <begin position="25"/>
        <end position="541"/>
    </location>
</feature>
<evidence type="ECO:0000256" key="4">
    <source>
        <dbReference type="ARBA" id="ARBA00022729"/>
    </source>
</evidence>
<dbReference type="SUPFAM" id="SSF53850">
    <property type="entry name" value="Periplasmic binding protein-like II"/>
    <property type="match status" value="1"/>
</dbReference>
<dbReference type="PROSITE" id="PS51257">
    <property type="entry name" value="PROKAR_LIPOPROTEIN"/>
    <property type="match status" value="1"/>
</dbReference>
<protein>
    <submittedName>
        <fullName evidence="6">ABC transporter substrate-binding protein</fullName>
    </submittedName>
</protein>
<evidence type="ECO:0000313" key="6">
    <source>
        <dbReference type="EMBL" id="QIQ01912.1"/>
    </source>
</evidence>
<dbReference type="EMBL" id="CP050177">
    <property type="protein sequence ID" value="QIQ01912.1"/>
    <property type="molecule type" value="Genomic_DNA"/>
</dbReference>
<evidence type="ECO:0000256" key="5">
    <source>
        <dbReference type="SAM" id="SignalP"/>
    </source>
</evidence>
<evidence type="ECO:0000256" key="3">
    <source>
        <dbReference type="ARBA" id="ARBA00022448"/>
    </source>
</evidence>
<dbReference type="KEGG" id="slia:HA039_06050"/>
<organism evidence="6 7">
    <name type="scientific">Streptomyces liangshanensis</name>
    <dbReference type="NCBI Taxonomy" id="2717324"/>
    <lineage>
        <taxon>Bacteria</taxon>
        <taxon>Bacillati</taxon>
        <taxon>Actinomycetota</taxon>
        <taxon>Actinomycetes</taxon>
        <taxon>Kitasatosporales</taxon>
        <taxon>Streptomycetaceae</taxon>
        <taxon>Streptomyces</taxon>
    </lineage>
</organism>
<dbReference type="InterPro" id="IPR050490">
    <property type="entry name" value="Bact_solute-bd_prot1"/>
</dbReference>
<dbReference type="PANTHER" id="PTHR43649:SF31">
    <property type="entry name" value="SN-GLYCEROL-3-PHOSPHATE-BINDING PERIPLASMIC PROTEIN UGPB"/>
    <property type="match status" value="1"/>
</dbReference>
<feature type="signal peptide" evidence="5">
    <location>
        <begin position="1"/>
        <end position="24"/>
    </location>
</feature>
<evidence type="ECO:0000256" key="2">
    <source>
        <dbReference type="ARBA" id="ARBA00008520"/>
    </source>
</evidence>
<dbReference type="PANTHER" id="PTHR43649">
    <property type="entry name" value="ARABINOSE-BINDING PROTEIN-RELATED"/>
    <property type="match status" value="1"/>
</dbReference>
<evidence type="ECO:0000256" key="1">
    <source>
        <dbReference type="ARBA" id="ARBA00004196"/>
    </source>
</evidence>
<dbReference type="InterPro" id="IPR006059">
    <property type="entry name" value="SBP"/>
</dbReference>
<reference evidence="6 7" key="1">
    <citation type="submission" date="2020-03" db="EMBL/GenBank/DDBJ databases">
        <title>A novel species.</title>
        <authorList>
            <person name="Gao J."/>
        </authorList>
    </citation>
    <scope>NUCLEOTIDE SEQUENCE [LARGE SCALE GENOMIC DNA]</scope>
    <source>
        <strain evidence="6 7">QMT-12</strain>
    </source>
</reference>
<dbReference type="AlphaFoldDB" id="A0A6G9GUG7"/>
<dbReference type="GO" id="GO:0030313">
    <property type="term" value="C:cell envelope"/>
    <property type="evidence" value="ECO:0007669"/>
    <property type="project" value="UniProtKB-SubCell"/>
</dbReference>
<name>A0A6G9GUG7_9ACTN</name>
<gene>
    <name evidence="6" type="ORF">HA039_06050</name>
</gene>
<evidence type="ECO:0000313" key="7">
    <source>
        <dbReference type="Proteomes" id="UP000501179"/>
    </source>
</evidence>
<keyword evidence="7" id="KW-1185">Reference proteome</keyword>
<dbReference type="InterPro" id="IPR006311">
    <property type="entry name" value="TAT_signal"/>
</dbReference>
<proteinExistence type="inferred from homology"/>
<comment type="subcellular location">
    <subcellularLocation>
        <location evidence="1">Cell envelope</location>
    </subcellularLocation>
</comment>
<dbReference type="Proteomes" id="UP000501179">
    <property type="component" value="Chromosome"/>
</dbReference>
<dbReference type="Gene3D" id="3.40.190.10">
    <property type="entry name" value="Periplasmic binding protein-like II"/>
    <property type="match status" value="1"/>
</dbReference>
<dbReference type="Pfam" id="PF01547">
    <property type="entry name" value="SBP_bac_1"/>
    <property type="match status" value="1"/>
</dbReference>
<keyword evidence="3" id="KW-0813">Transport</keyword>
<dbReference type="RefSeq" id="WP_167024867.1">
    <property type="nucleotide sequence ID" value="NZ_CP050177.1"/>
</dbReference>
<keyword evidence="4 5" id="KW-0732">Signal</keyword>